<feature type="transmembrane region" description="Helical" evidence="1">
    <location>
        <begin position="69"/>
        <end position="90"/>
    </location>
</feature>
<dbReference type="NCBIfam" id="NF033218">
    <property type="entry name" value="anchor_AmaP"/>
    <property type="match status" value="1"/>
</dbReference>
<comment type="caution">
    <text evidence="2">The sequence shown here is derived from an EMBL/GenBank/DDBJ whole genome shotgun (WGS) entry which is preliminary data.</text>
</comment>
<dbReference type="Proteomes" id="UP001552594">
    <property type="component" value="Unassembled WGS sequence"/>
</dbReference>
<keyword evidence="1" id="KW-0472">Membrane</keyword>
<evidence type="ECO:0000256" key="1">
    <source>
        <dbReference type="SAM" id="Phobius"/>
    </source>
</evidence>
<name>A0ABV3JWV3_STRON</name>
<organism evidence="2 3">
    <name type="scientific">Streptomyces orinoci</name>
    <name type="common">Streptoverticillium orinoci</name>
    <dbReference type="NCBI Taxonomy" id="67339"/>
    <lineage>
        <taxon>Bacteria</taxon>
        <taxon>Bacillati</taxon>
        <taxon>Actinomycetota</taxon>
        <taxon>Actinomycetes</taxon>
        <taxon>Kitasatosporales</taxon>
        <taxon>Streptomycetaceae</taxon>
        <taxon>Streptomyces</taxon>
    </lineage>
</organism>
<protein>
    <submittedName>
        <fullName evidence="2">Alkaline shock response membrane anchor protein AmaP</fullName>
    </submittedName>
</protein>
<keyword evidence="1" id="KW-0812">Transmembrane</keyword>
<gene>
    <name evidence="2" type="primary">amaP</name>
    <name evidence="2" type="ORF">AB0L16_12915</name>
</gene>
<reference evidence="2 3" key="1">
    <citation type="submission" date="2024-06" db="EMBL/GenBank/DDBJ databases">
        <title>The Natural Products Discovery Center: Release of the First 8490 Sequenced Strains for Exploring Actinobacteria Biosynthetic Diversity.</title>
        <authorList>
            <person name="Kalkreuter E."/>
            <person name="Kautsar S.A."/>
            <person name="Yang D."/>
            <person name="Bader C.D."/>
            <person name="Teijaro C.N."/>
            <person name="Fluegel L."/>
            <person name="Davis C.M."/>
            <person name="Simpson J.R."/>
            <person name="Lauterbach L."/>
            <person name="Steele A.D."/>
            <person name="Gui C."/>
            <person name="Meng S."/>
            <person name="Li G."/>
            <person name="Viehrig K."/>
            <person name="Ye F."/>
            <person name="Su P."/>
            <person name="Kiefer A.F."/>
            <person name="Nichols A."/>
            <person name="Cepeda A.J."/>
            <person name="Yan W."/>
            <person name="Fan B."/>
            <person name="Jiang Y."/>
            <person name="Adhikari A."/>
            <person name="Zheng C.-J."/>
            <person name="Schuster L."/>
            <person name="Cowan T.M."/>
            <person name="Smanski M.J."/>
            <person name="Chevrette M.G."/>
            <person name="De Carvalho L.P.S."/>
            <person name="Shen B."/>
        </authorList>
    </citation>
    <scope>NUCLEOTIDE SEQUENCE [LARGE SCALE GENOMIC DNA]</scope>
    <source>
        <strain evidence="2 3">NPDC052347</strain>
    </source>
</reference>
<accession>A0ABV3JWV3</accession>
<sequence length="201" mass="22000">MNVVLKVVNRVLLALAGVLLLGLGAAVLAGALDLRRRWDLSLPSGWPFAGPHDVLLSAAHRRRWQGSDWWWPVVIMVLSLLVLVALWWLLAQLRRRRLDSVMVNGGDEDLVLVRGRALEEAMAAEAAELAGVDAAMVTLTGRRSAPEVRVTLTLGAHSAPAAALHRLCAEALDHARSSVGLVRLPARVRLRVVRHRAERVE</sequence>
<dbReference type="EMBL" id="JBFAUK010000008">
    <property type="protein sequence ID" value="MEV5507365.1"/>
    <property type="molecule type" value="Genomic_DNA"/>
</dbReference>
<evidence type="ECO:0000313" key="3">
    <source>
        <dbReference type="Proteomes" id="UP001552594"/>
    </source>
</evidence>
<dbReference type="RefSeq" id="WP_109278345.1">
    <property type="nucleotide sequence ID" value="NZ_JBFAUK010000008.1"/>
</dbReference>
<evidence type="ECO:0000313" key="2">
    <source>
        <dbReference type="EMBL" id="MEV5507365.1"/>
    </source>
</evidence>
<proteinExistence type="predicted"/>
<keyword evidence="1" id="KW-1133">Transmembrane helix</keyword>
<keyword evidence="3" id="KW-1185">Reference proteome</keyword>